<name>A0ABD6S7C1_BACTU</name>
<evidence type="ECO:0000313" key="2">
    <source>
        <dbReference type="Proteomes" id="UP000219897"/>
    </source>
</evidence>
<protein>
    <recommendedName>
        <fullName evidence="3">HTH merR-type domain-containing protein</fullName>
    </recommendedName>
</protein>
<organism evidence="1 2">
    <name type="scientific">Bacillus thuringiensis</name>
    <dbReference type="NCBI Taxonomy" id="1428"/>
    <lineage>
        <taxon>Bacteria</taxon>
        <taxon>Bacillati</taxon>
        <taxon>Bacillota</taxon>
        <taxon>Bacilli</taxon>
        <taxon>Bacillales</taxon>
        <taxon>Bacillaceae</taxon>
        <taxon>Bacillus</taxon>
        <taxon>Bacillus cereus group</taxon>
    </lineage>
</organism>
<proteinExistence type="predicted"/>
<reference evidence="1 2" key="1">
    <citation type="submission" date="2017-09" db="EMBL/GenBank/DDBJ databases">
        <title>Large-scale bioinformatics analysis of Bacillus genomes uncovers conserved roles of natural products in bacterial physiology.</title>
        <authorList>
            <consortium name="Agbiome Team Llc"/>
            <person name="Bleich R.M."/>
            <person name="Kirk G.J."/>
            <person name="Santa Maria K.C."/>
            <person name="Allen S.E."/>
            <person name="Farag S."/>
            <person name="Shank E.A."/>
            <person name="Bowers A."/>
        </authorList>
    </citation>
    <scope>NUCLEOTIDE SEQUENCE [LARGE SCALE GENOMIC DNA]</scope>
    <source>
        <strain evidence="1 2">AFS005140</strain>
    </source>
</reference>
<gene>
    <name evidence="1" type="ORF">CN495_08105</name>
</gene>
<sequence>MMFIPRTQVRNVLGVKEYMLNEYIRGLEAGGYSFAHSGRGRLYRDEDVLVLSCVHRAVQQGEQVMWAGRKVALETKGVSVSEAHIGKYKAGEVAKQLGVPAYTVNNLVRVLEKSGRTFQKIGKYMRAYSDEDIKVLQDMLQKEKSGIRFREFSMCTDKKAERNKYVDVVYRLREFANQLGEERESVRGVALSLEREGYKLTKGENGLCKYGHVEYQIFSAVFDLVNRHGYKRVDAVREVLGKVSKRKTA</sequence>
<accession>A0ABD6S7C1</accession>
<evidence type="ECO:0000313" key="1">
    <source>
        <dbReference type="EMBL" id="PER55706.1"/>
    </source>
</evidence>
<comment type="caution">
    <text evidence="1">The sequence shown here is derived from an EMBL/GenBank/DDBJ whole genome shotgun (WGS) entry which is preliminary data.</text>
</comment>
<dbReference type="EMBL" id="NTYF01000023">
    <property type="protein sequence ID" value="PER55706.1"/>
    <property type="molecule type" value="Genomic_DNA"/>
</dbReference>
<evidence type="ECO:0008006" key="3">
    <source>
        <dbReference type="Google" id="ProtNLM"/>
    </source>
</evidence>
<dbReference type="Proteomes" id="UP000219897">
    <property type="component" value="Unassembled WGS sequence"/>
</dbReference>
<dbReference type="AlphaFoldDB" id="A0ABD6S7C1"/>